<dbReference type="RefSeq" id="WP_141823035.1">
    <property type="nucleotide sequence ID" value="NZ_BAAAQC010000004.1"/>
</dbReference>
<dbReference type="InterPro" id="IPR011761">
    <property type="entry name" value="ATP-grasp"/>
</dbReference>
<comment type="cofactor">
    <cofactor evidence="1">
        <name>Mn(2+)</name>
        <dbReference type="ChEBI" id="CHEBI:29035"/>
    </cofactor>
</comment>
<comment type="caution">
    <text evidence="14">The sequence shown here is derived from an EMBL/GenBank/DDBJ whole genome shotgun (WGS) entry which is preliminary data.</text>
</comment>
<dbReference type="SMART" id="SM01210">
    <property type="entry name" value="GARS_C"/>
    <property type="match status" value="1"/>
</dbReference>
<dbReference type="InterPro" id="IPR016185">
    <property type="entry name" value="PreATP-grasp_dom_sf"/>
</dbReference>
<evidence type="ECO:0000256" key="4">
    <source>
        <dbReference type="ARBA" id="ARBA00022598"/>
    </source>
</evidence>
<dbReference type="Gene3D" id="3.30.470.20">
    <property type="entry name" value="ATP-grasp fold, B domain"/>
    <property type="match status" value="1"/>
</dbReference>
<protein>
    <recommendedName>
        <fullName evidence="3 11">Phosphoribosylamine--glycine ligase</fullName>
        <ecNumber evidence="3 11">6.3.4.13</ecNumber>
    </recommendedName>
    <alternativeName>
        <fullName evidence="11">GARS</fullName>
    </alternativeName>
    <alternativeName>
        <fullName evidence="9 11">Glycinamide ribonucleotide synthetase</fullName>
    </alternativeName>
    <alternativeName>
        <fullName evidence="10 11">Phosphoribosylglycinamide synthetase</fullName>
    </alternativeName>
</protein>
<dbReference type="InterPro" id="IPR000115">
    <property type="entry name" value="PRibGlycinamide_synth"/>
</dbReference>
<dbReference type="InterPro" id="IPR020560">
    <property type="entry name" value="PRibGlycinamide_synth_C-dom"/>
</dbReference>
<dbReference type="InterPro" id="IPR011054">
    <property type="entry name" value="Rudment_hybrid_motif"/>
</dbReference>
<dbReference type="GO" id="GO:0006189">
    <property type="term" value="P:'de novo' IMP biosynthetic process"/>
    <property type="evidence" value="ECO:0007669"/>
    <property type="project" value="UniProtKB-UniRule"/>
</dbReference>
<dbReference type="GO" id="GO:0009113">
    <property type="term" value="P:purine nucleobase biosynthetic process"/>
    <property type="evidence" value="ECO:0007669"/>
    <property type="project" value="InterPro"/>
</dbReference>
<evidence type="ECO:0000256" key="7">
    <source>
        <dbReference type="ARBA" id="ARBA00022840"/>
    </source>
</evidence>
<evidence type="ECO:0000256" key="11">
    <source>
        <dbReference type="HAMAP-Rule" id="MF_00138"/>
    </source>
</evidence>
<comment type="catalytic activity">
    <reaction evidence="11">
        <text>5-phospho-beta-D-ribosylamine + glycine + ATP = N(1)-(5-phospho-beta-D-ribosyl)glycinamide + ADP + phosphate + H(+)</text>
        <dbReference type="Rhea" id="RHEA:17453"/>
        <dbReference type="ChEBI" id="CHEBI:15378"/>
        <dbReference type="ChEBI" id="CHEBI:30616"/>
        <dbReference type="ChEBI" id="CHEBI:43474"/>
        <dbReference type="ChEBI" id="CHEBI:57305"/>
        <dbReference type="ChEBI" id="CHEBI:58681"/>
        <dbReference type="ChEBI" id="CHEBI:143788"/>
        <dbReference type="ChEBI" id="CHEBI:456216"/>
        <dbReference type="EC" id="6.3.4.13"/>
    </reaction>
</comment>
<keyword evidence="5 12" id="KW-0547">Nucleotide-binding</keyword>
<comment type="similarity">
    <text evidence="8 11">Belongs to the GARS family.</text>
</comment>
<evidence type="ECO:0000256" key="2">
    <source>
        <dbReference type="ARBA" id="ARBA00005174"/>
    </source>
</evidence>
<evidence type="ECO:0000256" key="12">
    <source>
        <dbReference type="PROSITE-ProRule" id="PRU00409"/>
    </source>
</evidence>
<keyword evidence="7 12" id="KW-0067">ATP-binding</keyword>
<dbReference type="Gene3D" id="3.90.600.10">
    <property type="entry name" value="Phosphoribosylglycinamide synthetase, C-terminal domain"/>
    <property type="match status" value="1"/>
</dbReference>
<dbReference type="Pfam" id="PF02843">
    <property type="entry name" value="GARS_C"/>
    <property type="match status" value="1"/>
</dbReference>
<dbReference type="AlphaFoldDB" id="A0A543PQ36"/>
<dbReference type="InterPro" id="IPR020561">
    <property type="entry name" value="PRibGlycinamid_synth_ATP-grasp"/>
</dbReference>
<organism evidence="14 15">
    <name type="scientific">Humibacillus xanthopallidus</name>
    <dbReference type="NCBI Taxonomy" id="412689"/>
    <lineage>
        <taxon>Bacteria</taxon>
        <taxon>Bacillati</taxon>
        <taxon>Actinomycetota</taxon>
        <taxon>Actinomycetes</taxon>
        <taxon>Micrococcales</taxon>
        <taxon>Intrasporangiaceae</taxon>
        <taxon>Humibacillus</taxon>
    </lineage>
</organism>
<dbReference type="PANTHER" id="PTHR43472">
    <property type="entry name" value="PHOSPHORIBOSYLAMINE--GLYCINE LIGASE"/>
    <property type="match status" value="1"/>
</dbReference>
<evidence type="ECO:0000313" key="14">
    <source>
        <dbReference type="EMBL" id="TQN46190.1"/>
    </source>
</evidence>
<proteinExistence type="inferred from homology"/>
<dbReference type="UniPathway" id="UPA00074">
    <property type="reaction ID" value="UER00125"/>
</dbReference>
<evidence type="ECO:0000256" key="10">
    <source>
        <dbReference type="ARBA" id="ARBA00042864"/>
    </source>
</evidence>
<dbReference type="Gene3D" id="3.30.1490.20">
    <property type="entry name" value="ATP-grasp fold, A domain"/>
    <property type="match status" value="1"/>
</dbReference>
<evidence type="ECO:0000259" key="13">
    <source>
        <dbReference type="PROSITE" id="PS50975"/>
    </source>
</evidence>
<keyword evidence="4 11" id="KW-0436">Ligase</keyword>
<evidence type="ECO:0000313" key="15">
    <source>
        <dbReference type="Proteomes" id="UP000320085"/>
    </source>
</evidence>
<evidence type="ECO:0000256" key="1">
    <source>
        <dbReference type="ARBA" id="ARBA00001936"/>
    </source>
</evidence>
<dbReference type="OrthoDB" id="9807240at2"/>
<gene>
    <name evidence="11" type="primary">purD</name>
    <name evidence="14" type="ORF">FHX52_2896</name>
</gene>
<dbReference type="Pfam" id="PF02844">
    <property type="entry name" value="GARS_N"/>
    <property type="match status" value="1"/>
</dbReference>
<name>A0A543PQ36_9MICO</name>
<comment type="pathway">
    <text evidence="2 11">Purine metabolism; IMP biosynthesis via de novo pathway; N(1)-(5-phospho-D-ribosyl)glycinamide from 5-phospho-alpha-D-ribose 1-diphosphate: step 2/2.</text>
</comment>
<dbReference type="EMBL" id="VFQF01000002">
    <property type="protein sequence ID" value="TQN46190.1"/>
    <property type="molecule type" value="Genomic_DNA"/>
</dbReference>
<dbReference type="GO" id="GO:0046872">
    <property type="term" value="F:metal ion binding"/>
    <property type="evidence" value="ECO:0007669"/>
    <property type="project" value="InterPro"/>
</dbReference>
<dbReference type="GO" id="GO:0005524">
    <property type="term" value="F:ATP binding"/>
    <property type="evidence" value="ECO:0007669"/>
    <property type="project" value="UniProtKB-UniRule"/>
</dbReference>
<evidence type="ECO:0000256" key="9">
    <source>
        <dbReference type="ARBA" id="ARBA00042242"/>
    </source>
</evidence>
<dbReference type="HAMAP" id="MF_00138">
    <property type="entry name" value="GARS"/>
    <property type="match status" value="1"/>
</dbReference>
<dbReference type="PROSITE" id="PS50975">
    <property type="entry name" value="ATP_GRASP"/>
    <property type="match status" value="1"/>
</dbReference>
<dbReference type="Proteomes" id="UP000320085">
    <property type="component" value="Unassembled WGS sequence"/>
</dbReference>
<keyword evidence="6 11" id="KW-0658">Purine biosynthesis</keyword>
<dbReference type="EC" id="6.3.4.13" evidence="3 11"/>
<dbReference type="SUPFAM" id="SSF56059">
    <property type="entry name" value="Glutathione synthetase ATP-binding domain-like"/>
    <property type="match status" value="1"/>
</dbReference>
<dbReference type="SUPFAM" id="SSF51246">
    <property type="entry name" value="Rudiment single hybrid motif"/>
    <property type="match status" value="1"/>
</dbReference>
<dbReference type="InterPro" id="IPR037123">
    <property type="entry name" value="PRibGlycinamide_synth_C_sf"/>
</dbReference>
<dbReference type="SMART" id="SM01209">
    <property type="entry name" value="GARS_A"/>
    <property type="match status" value="1"/>
</dbReference>
<dbReference type="InterPro" id="IPR013815">
    <property type="entry name" value="ATP_grasp_subdomain_1"/>
</dbReference>
<dbReference type="NCBIfam" id="TIGR00877">
    <property type="entry name" value="purD"/>
    <property type="match status" value="1"/>
</dbReference>
<sequence>MKVLVLGSGAREHALVKAVAADPEVDAVIAAPGNPGIDATALCVPVDILDGQAVAALAREHEVDLVVVGPEAPLVAGVADVCRAAGFAVFGPSAEAARLEGSKSFAKEVMAAADVPTALAHVCTTMDEVEAALDALGAPHVVKDDGLAAGKGVVVTDSREEAVEHARACLAKPDGRLVVEEFLDGPEVSVFCISDGTSVVALSPAQDFKRVGDDDAGLNTGGMGAYSPLDWAPEGLADDVVRRVAQPTIDEMRRRGTPFVGVLYVGLALTSRGLRVIEFNARFGDPDGQASLARLETPFAQLLHAAATGGLAQFGRLRWADDRAVVVVVAAQGYPSSPRTGDPITGLDAAAEVPGVTVLHAGTRLDDTGALVSAGGRVLDVVAVAPTLAKARRAAYDAVAVIELAGSHHRTDIALRAERGDITIGGAS</sequence>
<evidence type="ECO:0000256" key="5">
    <source>
        <dbReference type="ARBA" id="ARBA00022741"/>
    </source>
</evidence>
<dbReference type="GO" id="GO:0004637">
    <property type="term" value="F:phosphoribosylamine-glycine ligase activity"/>
    <property type="evidence" value="ECO:0007669"/>
    <property type="project" value="UniProtKB-UniRule"/>
</dbReference>
<dbReference type="Gene3D" id="3.40.50.20">
    <property type="match status" value="1"/>
</dbReference>
<feature type="domain" description="ATP-grasp" evidence="13">
    <location>
        <begin position="107"/>
        <end position="308"/>
    </location>
</feature>
<dbReference type="InterPro" id="IPR020562">
    <property type="entry name" value="PRibGlycinamide_synth_N"/>
</dbReference>
<reference evidence="14 15" key="1">
    <citation type="submission" date="2019-06" db="EMBL/GenBank/DDBJ databases">
        <title>Sequencing the genomes of 1000 actinobacteria strains.</title>
        <authorList>
            <person name="Klenk H.-P."/>
        </authorList>
    </citation>
    <scope>NUCLEOTIDE SEQUENCE [LARGE SCALE GENOMIC DNA]</scope>
    <source>
        <strain evidence="14 15">DSM 21776</strain>
    </source>
</reference>
<dbReference type="PANTHER" id="PTHR43472:SF1">
    <property type="entry name" value="PHOSPHORIBOSYLAMINE--GLYCINE LIGASE, CHLOROPLASTIC"/>
    <property type="match status" value="1"/>
</dbReference>
<accession>A0A543PQ36</accession>
<evidence type="ECO:0000256" key="8">
    <source>
        <dbReference type="ARBA" id="ARBA00038345"/>
    </source>
</evidence>
<evidence type="ECO:0000256" key="3">
    <source>
        <dbReference type="ARBA" id="ARBA00013255"/>
    </source>
</evidence>
<evidence type="ECO:0000256" key="6">
    <source>
        <dbReference type="ARBA" id="ARBA00022755"/>
    </source>
</evidence>
<dbReference type="SUPFAM" id="SSF52440">
    <property type="entry name" value="PreATP-grasp domain"/>
    <property type="match status" value="1"/>
</dbReference>
<dbReference type="Pfam" id="PF01071">
    <property type="entry name" value="GARS_A"/>
    <property type="match status" value="1"/>
</dbReference>